<comment type="function">
    <text evidence="8">Catalyzes the condensation of pantoate with beta-alanine in an ATP-dependent reaction via a pantoyl-adenylate intermediate.</text>
</comment>
<proteinExistence type="inferred from homology"/>
<feature type="binding site" evidence="8">
    <location>
        <position position="172"/>
    </location>
    <ligand>
        <name>ATP</name>
        <dbReference type="ChEBI" id="CHEBI:30616"/>
    </ligand>
</feature>
<dbReference type="Proteomes" id="UP000035514">
    <property type="component" value="Unassembled WGS sequence"/>
</dbReference>
<evidence type="ECO:0000313" key="9">
    <source>
        <dbReference type="EMBL" id="KLD98583.1"/>
    </source>
</evidence>
<evidence type="ECO:0000256" key="7">
    <source>
        <dbReference type="ARBA" id="ARBA00048258"/>
    </source>
</evidence>
<comment type="subcellular location">
    <subcellularLocation>
        <location evidence="8">Cytoplasm</location>
    </subcellularLocation>
</comment>
<evidence type="ECO:0000256" key="6">
    <source>
        <dbReference type="ARBA" id="ARBA00022840"/>
    </source>
</evidence>
<dbReference type="AlphaFoldDB" id="A0A0G9JWC4"/>
<dbReference type="PATRIC" id="fig|1447256.3.peg.1639"/>
<comment type="pathway">
    <text evidence="1 8">Cofactor biosynthesis; (R)-pantothenate biosynthesis; (R)-pantothenate from (R)-pantoate and beta-alanine: step 1/1.</text>
</comment>
<keyword evidence="6 8" id="KW-0067">ATP-binding</keyword>
<dbReference type="InterPro" id="IPR042176">
    <property type="entry name" value="Pantoate_ligase_C"/>
</dbReference>
<dbReference type="HAMAP" id="MF_00158">
    <property type="entry name" value="PanC"/>
    <property type="match status" value="1"/>
</dbReference>
<dbReference type="RefSeq" id="WP_004510272.1">
    <property type="nucleotide sequence ID" value="NZ_JAIQ01000119.1"/>
</dbReference>
<feature type="binding site" evidence="8">
    <location>
        <begin position="27"/>
        <end position="34"/>
    </location>
    <ligand>
        <name>ATP</name>
        <dbReference type="ChEBI" id="CHEBI:30616"/>
    </ligand>
</feature>
<keyword evidence="4 8" id="KW-0566">Pantothenate biosynthesis</keyword>
<dbReference type="NCBIfam" id="TIGR00125">
    <property type="entry name" value="cyt_tran_rel"/>
    <property type="match status" value="1"/>
</dbReference>
<keyword evidence="8" id="KW-0963">Cytoplasm</keyword>
<dbReference type="PANTHER" id="PTHR21299:SF1">
    <property type="entry name" value="PANTOATE--BETA-ALANINE LIGASE"/>
    <property type="match status" value="1"/>
</dbReference>
<evidence type="ECO:0000256" key="1">
    <source>
        <dbReference type="ARBA" id="ARBA00004990"/>
    </source>
</evidence>
<dbReference type="InterPro" id="IPR014729">
    <property type="entry name" value="Rossmann-like_a/b/a_fold"/>
</dbReference>
<reference evidence="9 10" key="1">
    <citation type="submission" date="2014-01" db="EMBL/GenBank/DDBJ databases">
        <title>Development of a Comparative Genomic Fingerprinting Assay for High Resolution Genotyping of Arcobacter butzleri.</title>
        <authorList>
            <person name="Webb A.L."/>
            <person name="Inglis G.D."/>
            <person name="Kruczkiewicz P."/>
            <person name="Selinger L.B."/>
            <person name="Taboada E.N."/>
        </authorList>
    </citation>
    <scope>NUCLEOTIDE SEQUENCE [LARGE SCALE GENOMIC DNA]</scope>
    <source>
        <strain evidence="9 10">L348</strain>
    </source>
</reference>
<dbReference type="EMBL" id="JAIQ01000119">
    <property type="protein sequence ID" value="KLD98583.1"/>
    <property type="molecule type" value="Genomic_DNA"/>
</dbReference>
<comment type="subunit">
    <text evidence="8">Homodimer.</text>
</comment>
<feature type="binding site" evidence="8">
    <location>
        <position position="58"/>
    </location>
    <ligand>
        <name>beta-alanine</name>
        <dbReference type="ChEBI" id="CHEBI:57966"/>
    </ligand>
</feature>
<dbReference type="GO" id="GO:0005524">
    <property type="term" value="F:ATP binding"/>
    <property type="evidence" value="ECO:0007669"/>
    <property type="project" value="UniProtKB-KW"/>
</dbReference>
<comment type="catalytic activity">
    <reaction evidence="7 8">
        <text>(R)-pantoate + beta-alanine + ATP = (R)-pantothenate + AMP + diphosphate + H(+)</text>
        <dbReference type="Rhea" id="RHEA:10912"/>
        <dbReference type="ChEBI" id="CHEBI:15378"/>
        <dbReference type="ChEBI" id="CHEBI:15980"/>
        <dbReference type="ChEBI" id="CHEBI:29032"/>
        <dbReference type="ChEBI" id="CHEBI:30616"/>
        <dbReference type="ChEBI" id="CHEBI:33019"/>
        <dbReference type="ChEBI" id="CHEBI:57966"/>
        <dbReference type="ChEBI" id="CHEBI:456215"/>
        <dbReference type="EC" id="6.3.2.1"/>
    </reaction>
</comment>
<evidence type="ECO:0000256" key="2">
    <source>
        <dbReference type="ARBA" id="ARBA00009256"/>
    </source>
</evidence>
<dbReference type="SUPFAM" id="SSF52374">
    <property type="entry name" value="Nucleotidylyl transferase"/>
    <property type="match status" value="1"/>
</dbReference>
<dbReference type="Pfam" id="PF02569">
    <property type="entry name" value="Pantoate_ligase"/>
    <property type="match status" value="1"/>
</dbReference>
<dbReference type="UniPathway" id="UPA00028">
    <property type="reaction ID" value="UER00005"/>
</dbReference>
<organism evidence="9 10">
    <name type="scientific">Aliarcobacter butzleri L348</name>
    <dbReference type="NCBI Taxonomy" id="1447256"/>
    <lineage>
        <taxon>Bacteria</taxon>
        <taxon>Pseudomonadati</taxon>
        <taxon>Campylobacterota</taxon>
        <taxon>Epsilonproteobacteria</taxon>
        <taxon>Campylobacterales</taxon>
        <taxon>Arcobacteraceae</taxon>
        <taxon>Aliarcobacter</taxon>
    </lineage>
</organism>
<keyword evidence="3 8" id="KW-0436">Ligase</keyword>
<name>A0A0G9JWC4_9BACT</name>
<dbReference type="GO" id="GO:0004592">
    <property type="term" value="F:pantoate-beta-alanine ligase activity"/>
    <property type="evidence" value="ECO:0007669"/>
    <property type="project" value="UniProtKB-UniRule"/>
</dbReference>
<dbReference type="InterPro" id="IPR003721">
    <property type="entry name" value="Pantoate_ligase"/>
</dbReference>
<dbReference type="EC" id="6.3.2.1" evidence="8"/>
<feature type="binding site" evidence="8">
    <location>
        <position position="58"/>
    </location>
    <ligand>
        <name>(R)-pantoate</name>
        <dbReference type="ChEBI" id="CHEBI:15980"/>
    </ligand>
</feature>
<sequence>MQVLKTIEELQNIRKNSLGKVGLVPTMGALHNGHISLIKQARNENDIVIVSIFVNPTQFLPGEDLDAYPRKDEADKKICQMCKVDYVFMPEISTMYTKEEVLVKAPNKSYILEGKTRPGHFDGVLQVVLKLFNLTQPTNAYFGKKDAQQLTLIQQMVKNFFLPINIVPCDIVREEDGLALSSRNIYLNPTQRKDALLISKSLYMAGSLISSGERSVKAVKDKIYEVMSILDVEYVAIVDKEFNELETIEPTNTIILVVARFGNTRLLDNIWL</sequence>
<comment type="similarity">
    <text evidence="2 8">Belongs to the pantothenate synthetase family.</text>
</comment>
<dbReference type="NCBIfam" id="TIGR00018">
    <property type="entry name" value="panC"/>
    <property type="match status" value="1"/>
</dbReference>
<dbReference type="InterPro" id="IPR004821">
    <property type="entry name" value="Cyt_trans-like"/>
</dbReference>
<dbReference type="PANTHER" id="PTHR21299">
    <property type="entry name" value="CYTIDYLATE KINASE/PANTOATE-BETA-ALANINE LIGASE"/>
    <property type="match status" value="1"/>
</dbReference>
<feature type="active site" description="Proton donor" evidence="8">
    <location>
        <position position="34"/>
    </location>
</feature>
<dbReference type="Gene3D" id="3.30.1300.10">
    <property type="entry name" value="Pantoate-beta-alanine ligase, C-terminal domain"/>
    <property type="match status" value="1"/>
</dbReference>
<comment type="miscellaneous">
    <text evidence="8">The reaction proceeds by a bi uni uni bi ping pong mechanism.</text>
</comment>
<dbReference type="GO" id="GO:0015940">
    <property type="term" value="P:pantothenate biosynthetic process"/>
    <property type="evidence" value="ECO:0007669"/>
    <property type="project" value="UniProtKB-UniRule"/>
</dbReference>
<evidence type="ECO:0000256" key="8">
    <source>
        <dbReference type="HAMAP-Rule" id="MF_00158"/>
    </source>
</evidence>
<protein>
    <recommendedName>
        <fullName evidence="8">Pantothenate synthetase</fullName>
        <shortName evidence="8">PS</shortName>
        <ecNumber evidence="8">6.3.2.1</ecNumber>
    </recommendedName>
    <alternativeName>
        <fullName evidence="8">Pantoate--beta-alanine ligase</fullName>
    </alternativeName>
    <alternativeName>
        <fullName evidence="8">Pantoate-activating enzyme</fullName>
    </alternativeName>
</protein>
<dbReference type="CDD" id="cd00560">
    <property type="entry name" value="PanC"/>
    <property type="match status" value="1"/>
</dbReference>
<evidence type="ECO:0000256" key="3">
    <source>
        <dbReference type="ARBA" id="ARBA00022598"/>
    </source>
</evidence>
<evidence type="ECO:0000313" key="10">
    <source>
        <dbReference type="Proteomes" id="UP000035514"/>
    </source>
</evidence>
<keyword evidence="5 8" id="KW-0547">Nucleotide-binding</keyword>
<dbReference type="GO" id="GO:0005829">
    <property type="term" value="C:cytosol"/>
    <property type="evidence" value="ECO:0007669"/>
    <property type="project" value="TreeGrafter"/>
</dbReference>
<feature type="binding site" evidence="8">
    <location>
        <begin position="143"/>
        <end position="146"/>
    </location>
    <ligand>
        <name>ATP</name>
        <dbReference type="ChEBI" id="CHEBI:30616"/>
    </ligand>
</feature>
<feature type="binding site" evidence="8">
    <location>
        <begin position="180"/>
        <end position="183"/>
    </location>
    <ligand>
        <name>ATP</name>
        <dbReference type="ChEBI" id="CHEBI:30616"/>
    </ligand>
</feature>
<accession>A0A0G9JWC4</accession>
<evidence type="ECO:0000256" key="5">
    <source>
        <dbReference type="ARBA" id="ARBA00022741"/>
    </source>
</evidence>
<gene>
    <name evidence="8" type="primary">panC</name>
    <name evidence="9" type="ORF">AA20_08400</name>
</gene>
<comment type="caution">
    <text evidence="9">The sequence shown here is derived from an EMBL/GenBank/DDBJ whole genome shotgun (WGS) entry which is preliminary data.</text>
</comment>
<feature type="binding site" evidence="8">
    <location>
        <position position="149"/>
    </location>
    <ligand>
        <name>(R)-pantoate</name>
        <dbReference type="ChEBI" id="CHEBI:15980"/>
    </ligand>
</feature>
<dbReference type="Gene3D" id="3.40.50.620">
    <property type="entry name" value="HUPs"/>
    <property type="match status" value="1"/>
</dbReference>
<evidence type="ECO:0000256" key="4">
    <source>
        <dbReference type="ARBA" id="ARBA00022655"/>
    </source>
</evidence>